<gene>
    <name evidence="1" type="ORF">MSBRW_2161</name>
</gene>
<dbReference type="KEGG" id="mbw:MSBRW_2161"/>
<dbReference type="Proteomes" id="UP000033038">
    <property type="component" value="Chromosome"/>
</dbReference>
<dbReference type="RefSeq" id="WP_011307522.1">
    <property type="nucleotide sequence ID" value="NZ_CP009526.1"/>
</dbReference>
<evidence type="ECO:0000313" key="1">
    <source>
        <dbReference type="EMBL" id="AKB51414.1"/>
    </source>
</evidence>
<dbReference type="PATRIC" id="fig|1434109.4.peg.2782"/>
<proteinExistence type="predicted"/>
<organism evidence="1 2">
    <name type="scientific">Methanosarcina barkeri str. Wiesmoor</name>
    <dbReference type="NCBI Taxonomy" id="1434109"/>
    <lineage>
        <taxon>Archaea</taxon>
        <taxon>Methanobacteriati</taxon>
        <taxon>Methanobacteriota</taxon>
        <taxon>Stenosarchaea group</taxon>
        <taxon>Methanomicrobia</taxon>
        <taxon>Methanosarcinales</taxon>
        <taxon>Methanosarcinaceae</taxon>
        <taxon>Methanosarcina</taxon>
    </lineage>
</organism>
<dbReference type="GeneID" id="24823690"/>
<dbReference type="AlphaFoldDB" id="A0A0E3QKJ1"/>
<evidence type="ECO:0000313" key="2">
    <source>
        <dbReference type="Proteomes" id="UP000033038"/>
    </source>
</evidence>
<protein>
    <submittedName>
        <fullName evidence="1">Uncharacterized protein</fullName>
    </submittedName>
</protein>
<reference evidence="1 2" key="1">
    <citation type="submission" date="2014-07" db="EMBL/GenBank/DDBJ databases">
        <title>Methanogenic archaea and the global carbon cycle.</title>
        <authorList>
            <person name="Henriksen J.R."/>
            <person name="Luke J."/>
            <person name="Reinhart S."/>
            <person name="Benedict M.N."/>
            <person name="Youngblut N.D."/>
            <person name="Metcalf M.E."/>
            <person name="Whitaker R.J."/>
            <person name="Metcalf W.W."/>
        </authorList>
    </citation>
    <scope>NUCLEOTIDE SEQUENCE [LARGE SCALE GENOMIC DNA]</scope>
    <source>
        <strain evidence="1 2">Wiesmoor</strain>
    </source>
</reference>
<dbReference type="EMBL" id="CP009526">
    <property type="protein sequence ID" value="AKB51414.1"/>
    <property type="molecule type" value="Genomic_DNA"/>
</dbReference>
<sequence>MQLITKPKIDLVLEAQKGVARQKVEQKGRYIDKFKTYSCLKEFEIANFETLNPEMRFFITYSNSTLSNSTLSGSTCKAGKTGLSFKAGKIGLSSIQTAKKDFSGFNLQLTENFLQVVTGNATEYCSCPLIQEAGN</sequence>
<dbReference type="HOGENOM" id="CLU_161789_0_0_2"/>
<name>A0A0E3QKJ1_METBA</name>
<accession>A0A0E3QKJ1</accession>